<name>A0A9D3RH77_ANGAN</name>
<gene>
    <name evidence="2" type="ORF">ANANG_G00308950</name>
</gene>
<organism evidence="2 3">
    <name type="scientific">Anguilla anguilla</name>
    <name type="common">European freshwater eel</name>
    <name type="synonym">Muraena anguilla</name>
    <dbReference type="NCBI Taxonomy" id="7936"/>
    <lineage>
        <taxon>Eukaryota</taxon>
        <taxon>Metazoa</taxon>
        <taxon>Chordata</taxon>
        <taxon>Craniata</taxon>
        <taxon>Vertebrata</taxon>
        <taxon>Euteleostomi</taxon>
        <taxon>Actinopterygii</taxon>
        <taxon>Neopterygii</taxon>
        <taxon>Teleostei</taxon>
        <taxon>Anguilliformes</taxon>
        <taxon>Anguillidae</taxon>
        <taxon>Anguilla</taxon>
    </lineage>
</organism>
<feature type="region of interest" description="Disordered" evidence="1">
    <location>
        <begin position="1"/>
        <end position="38"/>
    </location>
</feature>
<keyword evidence="3" id="KW-1185">Reference proteome</keyword>
<comment type="caution">
    <text evidence="2">The sequence shown here is derived from an EMBL/GenBank/DDBJ whole genome shotgun (WGS) entry which is preliminary data.</text>
</comment>
<evidence type="ECO:0000256" key="1">
    <source>
        <dbReference type="SAM" id="MobiDB-lite"/>
    </source>
</evidence>
<reference evidence="2" key="1">
    <citation type="submission" date="2021-01" db="EMBL/GenBank/DDBJ databases">
        <title>A chromosome-scale assembly of European eel, Anguilla anguilla.</title>
        <authorList>
            <person name="Henkel C."/>
            <person name="Jong-Raadsen S.A."/>
            <person name="Dufour S."/>
            <person name="Weltzien F.-A."/>
            <person name="Palstra A.P."/>
            <person name="Pelster B."/>
            <person name="Spaink H.P."/>
            <person name="Van Den Thillart G.E."/>
            <person name="Jansen H."/>
            <person name="Zahm M."/>
            <person name="Klopp C."/>
            <person name="Cedric C."/>
            <person name="Louis A."/>
            <person name="Berthelot C."/>
            <person name="Parey E."/>
            <person name="Roest Crollius H."/>
            <person name="Montfort J."/>
            <person name="Robinson-Rechavi M."/>
            <person name="Bucao C."/>
            <person name="Bouchez O."/>
            <person name="Gislard M."/>
            <person name="Lluch J."/>
            <person name="Milhes M."/>
            <person name="Lampietro C."/>
            <person name="Lopez Roques C."/>
            <person name="Donnadieu C."/>
            <person name="Braasch I."/>
            <person name="Desvignes T."/>
            <person name="Postlethwait J."/>
            <person name="Bobe J."/>
            <person name="Guiguen Y."/>
            <person name="Dirks R."/>
        </authorList>
    </citation>
    <scope>NUCLEOTIDE SEQUENCE</scope>
    <source>
        <strain evidence="2">Tag_6206</strain>
        <tissue evidence="2">Liver</tissue>
    </source>
</reference>
<dbReference type="Proteomes" id="UP001044222">
    <property type="component" value="Chromosome 19"/>
</dbReference>
<evidence type="ECO:0000313" key="3">
    <source>
        <dbReference type="Proteomes" id="UP001044222"/>
    </source>
</evidence>
<dbReference type="EMBL" id="JAFIRN010000019">
    <property type="protein sequence ID" value="KAG5830306.1"/>
    <property type="molecule type" value="Genomic_DNA"/>
</dbReference>
<proteinExistence type="predicted"/>
<protein>
    <submittedName>
        <fullName evidence="2">Uncharacterized protein</fullName>
    </submittedName>
</protein>
<sequence>MTLAFSPTKEQSAPPAGLRHARRLTEQGNITGSKREDIQRELQNNAGITSEGKRTGPHRRVYDKLYFGA</sequence>
<evidence type="ECO:0000313" key="2">
    <source>
        <dbReference type="EMBL" id="KAG5830306.1"/>
    </source>
</evidence>
<dbReference type="AlphaFoldDB" id="A0A9D3RH77"/>
<accession>A0A9D3RH77</accession>